<feature type="transmembrane region" description="Helical" evidence="7">
    <location>
        <begin position="137"/>
        <end position="169"/>
    </location>
</feature>
<evidence type="ECO:0000256" key="2">
    <source>
        <dbReference type="ARBA" id="ARBA00022448"/>
    </source>
</evidence>
<sequence length="253" mass="26198">MPELEVIIFLMFAAFIAGWVDAIGGGGGLIQFPALLFGLPNATPAQLLGINKASSIFGTAGATTTYFKKMPLEIKATIPMAIIAFIGSILGAIFSSNLPRSSFEPIVFFVLIIVGSWILFTPKISSPVKQTWLKDKLVLVVGGGAIGFYDGAFGPGTGAFLIALFVGALGKQYLAASAGAKIVNLATNLGAVIIFAISGSIIWSLALVMAFTNFAGGIFGAKTAIGKGSNFVKIIVATVTFASAVRLALQIWG</sequence>
<evidence type="ECO:0000256" key="4">
    <source>
        <dbReference type="ARBA" id="ARBA00022692"/>
    </source>
</evidence>
<dbReference type="Pfam" id="PF01925">
    <property type="entry name" value="TauE"/>
    <property type="match status" value="1"/>
</dbReference>
<keyword evidence="5 7" id="KW-1133">Transmembrane helix</keyword>
<feature type="transmembrane region" description="Helical" evidence="7">
    <location>
        <begin position="106"/>
        <end position="125"/>
    </location>
</feature>
<comment type="subcellular location">
    <subcellularLocation>
        <location evidence="1">Cell membrane</location>
        <topology evidence="1">Multi-pass membrane protein</topology>
    </subcellularLocation>
</comment>
<dbReference type="GO" id="GO:0005886">
    <property type="term" value="C:plasma membrane"/>
    <property type="evidence" value="ECO:0007669"/>
    <property type="project" value="UniProtKB-SubCell"/>
</dbReference>
<dbReference type="InterPro" id="IPR052017">
    <property type="entry name" value="TSUP"/>
</dbReference>
<evidence type="ECO:0000256" key="1">
    <source>
        <dbReference type="ARBA" id="ARBA00004651"/>
    </source>
</evidence>
<dbReference type="PANTHER" id="PTHR30269">
    <property type="entry name" value="TRANSMEMBRANE PROTEIN YFCA"/>
    <property type="match status" value="1"/>
</dbReference>
<reference evidence="8" key="1">
    <citation type="submission" date="2014-06" db="EMBL/GenBank/DDBJ databases">
        <title>Key roles for freshwater Actinobacteria revealed by deep metagenomic sequencing.</title>
        <authorList>
            <person name="Ghai R."/>
            <person name="Mizuno C.M."/>
            <person name="Picazo A."/>
            <person name="Camacho A."/>
            <person name="Rodriguez-Valera F."/>
        </authorList>
    </citation>
    <scope>NUCLEOTIDE SEQUENCE</scope>
</reference>
<dbReference type="PANTHER" id="PTHR30269:SF0">
    <property type="entry name" value="MEMBRANE TRANSPORTER PROTEIN YFCA-RELATED"/>
    <property type="match status" value="1"/>
</dbReference>
<evidence type="ECO:0000256" key="5">
    <source>
        <dbReference type="ARBA" id="ARBA00022989"/>
    </source>
</evidence>
<feature type="transmembrane region" description="Helical" evidence="7">
    <location>
        <begin position="6"/>
        <end position="30"/>
    </location>
</feature>
<feature type="transmembrane region" description="Helical" evidence="7">
    <location>
        <begin position="189"/>
        <end position="219"/>
    </location>
</feature>
<accession>A0A094PLT6</accession>
<keyword evidence="3" id="KW-1003">Cell membrane</keyword>
<keyword evidence="6 7" id="KW-0472">Membrane</keyword>
<evidence type="ECO:0000256" key="7">
    <source>
        <dbReference type="SAM" id="Phobius"/>
    </source>
</evidence>
<dbReference type="AlphaFoldDB" id="A0A094PLT6"/>
<feature type="transmembrane region" description="Helical" evidence="7">
    <location>
        <begin position="231"/>
        <end position="252"/>
    </location>
</feature>
<protein>
    <recommendedName>
        <fullName evidence="9">Membrane transporter protein</fullName>
    </recommendedName>
</protein>
<name>A0A094PLT6_9ZZZZ</name>
<keyword evidence="2" id="KW-0813">Transport</keyword>
<keyword evidence="4 7" id="KW-0812">Transmembrane</keyword>
<evidence type="ECO:0000313" key="8">
    <source>
        <dbReference type="EMBL" id="KGA12685.1"/>
    </source>
</evidence>
<gene>
    <name evidence="8" type="ORF">GM51_21350</name>
</gene>
<evidence type="ECO:0000256" key="6">
    <source>
        <dbReference type="ARBA" id="ARBA00023136"/>
    </source>
</evidence>
<dbReference type="EMBL" id="JNSL01000212">
    <property type="protein sequence ID" value="KGA12685.1"/>
    <property type="molecule type" value="Genomic_DNA"/>
</dbReference>
<comment type="caution">
    <text evidence="8">The sequence shown here is derived from an EMBL/GenBank/DDBJ whole genome shotgun (WGS) entry which is preliminary data.</text>
</comment>
<dbReference type="InterPro" id="IPR002781">
    <property type="entry name" value="TM_pro_TauE-like"/>
</dbReference>
<organism evidence="8">
    <name type="scientific">freshwater metagenome</name>
    <dbReference type="NCBI Taxonomy" id="449393"/>
    <lineage>
        <taxon>unclassified sequences</taxon>
        <taxon>metagenomes</taxon>
        <taxon>ecological metagenomes</taxon>
    </lineage>
</organism>
<evidence type="ECO:0000256" key="3">
    <source>
        <dbReference type="ARBA" id="ARBA00022475"/>
    </source>
</evidence>
<feature type="transmembrane region" description="Helical" evidence="7">
    <location>
        <begin position="76"/>
        <end position="94"/>
    </location>
</feature>
<proteinExistence type="predicted"/>
<evidence type="ECO:0008006" key="9">
    <source>
        <dbReference type="Google" id="ProtNLM"/>
    </source>
</evidence>